<dbReference type="EMBL" id="JARFPL010000016">
    <property type="protein sequence ID" value="MDF0593258.1"/>
    <property type="molecule type" value="Genomic_DNA"/>
</dbReference>
<organism evidence="2 3">
    <name type="scientific">Candidatus Methanocrinis alkalitolerans</name>
    <dbReference type="NCBI Taxonomy" id="3033395"/>
    <lineage>
        <taxon>Archaea</taxon>
        <taxon>Methanobacteriati</taxon>
        <taxon>Methanobacteriota</taxon>
        <taxon>Stenosarchaea group</taxon>
        <taxon>Methanomicrobia</taxon>
        <taxon>Methanotrichales</taxon>
        <taxon>Methanotrichaceae</taxon>
        <taxon>Methanocrinis</taxon>
    </lineage>
</organism>
<gene>
    <name evidence="2" type="ORF">P0O24_06645</name>
</gene>
<protein>
    <submittedName>
        <fullName evidence="2">Uncharacterized protein</fullName>
    </submittedName>
</protein>
<dbReference type="RefSeq" id="WP_316968963.1">
    <property type="nucleotide sequence ID" value="NZ_JARFPL010000016.1"/>
</dbReference>
<proteinExistence type="predicted"/>
<name>A0ABT5XEX3_9EURY</name>
<dbReference type="Proteomes" id="UP001215956">
    <property type="component" value="Unassembled WGS sequence"/>
</dbReference>
<keyword evidence="3" id="KW-1185">Reference proteome</keyword>
<accession>A0ABT5XEX3</accession>
<evidence type="ECO:0000313" key="3">
    <source>
        <dbReference type="Proteomes" id="UP001215956"/>
    </source>
</evidence>
<comment type="caution">
    <text evidence="2">The sequence shown here is derived from an EMBL/GenBank/DDBJ whole genome shotgun (WGS) entry which is preliminary data.</text>
</comment>
<feature type="region of interest" description="Disordered" evidence="1">
    <location>
        <begin position="1"/>
        <end position="21"/>
    </location>
</feature>
<evidence type="ECO:0000313" key="2">
    <source>
        <dbReference type="EMBL" id="MDF0593258.1"/>
    </source>
</evidence>
<evidence type="ECO:0000256" key="1">
    <source>
        <dbReference type="SAM" id="MobiDB-lite"/>
    </source>
</evidence>
<sequence length="64" mass="7349">MVDKADDGTGDCNGIRRADPSWDEGKIYHSRRGITRLQPEGWRRDEASKMKVRCENGVKGEDWI</sequence>
<reference evidence="2 3" key="1">
    <citation type="submission" date="2023-03" db="EMBL/GenBank/DDBJ databases">
        <title>Whole genome sequencing of Methanotrichaceae archaeon M04Ac.</title>
        <authorList>
            <person name="Khomyakova M.A."/>
            <person name="Merkel A.Y."/>
            <person name="Slobodkin A.I."/>
        </authorList>
    </citation>
    <scope>NUCLEOTIDE SEQUENCE [LARGE SCALE GENOMIC DNA]</scope>
    <source>
        <strain evidence="2 3">M04Ac</strain>
    </source>
</reference>